<dbReference type="GO" id="GO:0002040">
    <property type="term" value="P:sprouting angiogenesis"/>
    <property type="evidence" value="ECO:0007669"/>
    <property type="project" value="TreeGrafter"/>
</dbReference>
<dbReference type="InterPro" id="IPR050507">
    <property type="entry name" value="PDGF/VEGF_growth_factor"/>
</dbReference>
<dbReference type="GO" id="GO:0005615">
    <property type="term" value="C:extracellular space"/>
    <property type="evidence" value="ECO:0007669"/>
    <property type="project" value="TreeGrafter"/>
</dbReference>
<comment type="subcellular location">
    <subcellularLocation>
        <location evidence="1">Secreted</location>
    </subcellularLocation>
</comment>
<protein>
    <recommendedName>
        <fullName evidence="11">Platelet-derived growth factor (PDGF) family profile domain-containing protein</fullName>
    </recommendedName>
</protein>
<evidence type="ECO:0000256" key="1">
    <source>
        <dbReference type="ARBA" id="ARBA00004613"/>
    </source>
</evidence>
<evidence type="ECO:0000259" key="11">
    <source>
        <dbReference type="PROSITE" id="PS50278"/>
    </source>
</evidence>
<evidence type="ECO:0000256" key="3">
    <source>
        <dbReference type="ARBA" id="ARBA00022657"/>
    </source>
</evidence>
<dbReference type="GO" id="GO:0038084">
    <property type="term" value="P:vascular endothelial growth factor signaling pathway"/>
    <property type="evidence" value="ECO:0007669"/>
    <property type="project" value="TreeGrafter"/>
</dbReference>
<evidence type="ECO:0000256" key="8">
    <source>
        <dbReference type="ARBA" id="ARBA00023157"/>
    </source>
</evidence>
<dbReference type="GO" id="GO:0008083">
    <property type="term" value="F:growth factor activity"/>
    <property type="evidence" value="ECO:0007669"/>
    <property type="project" value="UniProtKB-KW"/>
</dbReference>
<comment type="similarity">
    <text evidence="9">Belongs to the PDGF/VEGF growth factor family.</text>
</comment>
<evidence type="ECO:0000256" key="7">
    <source>
        <dbReference type="ARBA" id="ARBA00023030"/>
    </source>
</evidence>
<dbReference type="GO" id="GO:0048010">
    <property type="term" value="P:vascular endothelial growth factor receptor signaling pathway"/>
    <property type="evidence" value="ECO:0007669"/>
    <property type="project" value="TreeGrafter"/>
</dbReference>
<proteinExistence type="inferred from homology"/>
<dbReference type="AlphaFoldDB" id="A0A1A7WJY1"/>
<keyword evidence="8" id="KW-1015">Disulfide bond</keyword>
<accession>A0A1A7WJY1</accession>
<feature type="signal peptide" evidence="10">
    <location>
        <begin position="1"/>
        <end position="19"/>
    </location>
</feature>
<keyword evidence="2" id="KW-0964">Secreted</keyword>
<evidence type="ECO:0000256" key="5">
    <source>
        <dbReference type="ARBA" id="ARBA00022729"/>
    </source>
</evidence>
<dbReference type="GO" id="GO:0016020">
    <property type="term" value="C:membrane"/>
    <property type="evidence" value="ECO:0007669"/>
    <property type="project" value="InterPro"/>
</dbReference>
<evidence type="ECO:0000256" key="9">
    <source>
        <dbReference type="RuleBase" id="RU003818"/>
    </source>
</evidence>
<evidence type="ECO:0000256" key="6">
    <source>
        <dbReference type="ARBA" id="ARBA00022737"/>
    </source>
</evidence>
<dbReference type="PANTHER" id="PTHR12025:SF3">
    <property type="entry name" value="VASCULAR ENDOTHELIAL GROWTH FACTOR C"/>
    <property type="match status" value="1"/>
</dbReference>
<dbReference type="GO" id="GO:0045766">
    <property type="term" value="P:positive regulation of angiogenesis"/>
    <property type="evidence" value="ECO:0007669"/>
    <property type="project" value="TreeGrafter"/>
</dbReference>
<keyword evidence="3" id="KW-0037">Angiogenesis</keyword>
<dbReference type="PANTHER" id="PTHR12025">
    <property type="entry name" value="VASCULAR ENDOTHELIAL GROWTH FACTOR"/>
    <property type="match status" value="1"/>
</dbReference>
<dbReference type="SUPFAM" id="SSF57501">
    <property type="entry name" value="Cystine-knot cytokines"/>
    <property type="match status" value="1"/>
</dbReference>
<feature type="chain" id="PRO_5008362333" description="Platelet-derived growth factor (PDGF) family profile domain-containing protein" evidence="10">
    <location>
        <begin position="20"/>
        <end position="408"/>
    </location>
</feature>
<keyword evidence="5 10" id="KW-0732">Signal</keyword>
<keyword evidence="7 9" id="KW-0339">Growth factor</keyword>
<evidence type="ECO:0000256" key="4">
    <source>
        <dbReference type="ARBA" id="ARBA00022685"/>
    </source>
</evidence>
<feature type="domain" description="Platelet-derived growth factor (PDGF) family profile" evidence="11">
    <location>
        <begin position="113"/>
        <end position="214"/>
    </location>
</feature>
<dbReference type="GO" id="GO:0042056">
    <property type="term" value="F:chemoattractant activity"/>
    <property type="evidence" value="ECO:0007669"/>
    <property type="project" value="TreeGrafter"/>
</dbReference>
<dbReference type="GO" id="GO:0001938">
    <property type="term" value="P:positive regulation of endothelial cell proliferation"/>
    <property type="evidence" value="ECO:0007669"/>
    <property type="project" value="TreeGrafter"/>
</dbReference>
<reference evidence="12" key="1">
    <citation type="submission" date="2016-05" db="EMBL/GenBank/DDBJ databases">
        <authorList>
            <person name="Lavstsen T."/>
            <person name="Jespersen J.S."/>
        </authorList>
    </citation>
    <scope>NUCLEOTIDE SEQUENCE</scope>
    <source>
        <tissue evidence="12">Brain</tissue>
    </source>
</reference>
<dbReference type="GO" id="GO:0050930">
    <property type="term" value="P:induction of positive chemotaxis"/>
    <property type="evidence" value="ECO:0007669"/>
    <property type="project" value="TreeGrafter"/>
</dbReference>
<dbReference type="GO" id="GO:0001666">
    <property type="term" value="P:response to hypoxia"/>
    <property type="evidence" value="ECO:0007669"/>
    <property type="project" value="TreeGrafter"/>
</dbReference>
<keyword evidence="4" id="KW-0165">Cleavage on pair of basic residues</keyword>
<dbReference type="InterPro" id="IPR029034">
    <property type="entry name" value="Cystine-knot_cytokine"/>
</dbReference>
<reference evidence="12" key="2">
    <citation type="submission" date="2016-06" db="EMBL/GenBank/DDBJ databases">
        <title>The genome of a short-lived fish provides insights into sex chromosome evolution and the genetic control of aging.</title>
        <authorList>
            <person name="Reichwald K."/>
            <person name="Felder M."/>
            <person name="Petzold A."/>
            <person name="Koch P."/>
            <person name="Groth M."/>
            <person name="Platzer M."/>
        </authorList>
    </citation>
    <scope>NUCLEOTIDE SEQUENCE</scope>
    <source>
        <tissue evidence="12">Brain</tissue>
    </source>
</reference>
<dbReference type="GO" id="GO:0043185">
    <property type="term" value="F:vascular endothelial growth factor receptor 3 binding"/>
    <property type="evidence" value="ECO:0007669"/>
    <property type="project" value="TreeGrafter"/>
</dbReference>
<dbReference type="InterPro" id="IPR000072">
    <property type="entry name" value="PDGF/VEGF_dom"/>
</dbReference>
<gene>
    <name evidence="12" type="primary">Nfu_g_1_014004</name>
</gene>
<keyword evidence="6" id="KW-0677">Repeat</keyword>
<dbReference type="SMART" id="SM00141">
    <property type="entry name" value="PDGF"/>
    <property type="match status" value="1"/>
</dbReference>
<evidence type="ECO:0000256" key="10">
    <source>
        <dbReference type="SAM" id="SignalP"/>
    </source>
</evidence>
<organism evidence="12">
    <name type="scientific">Iconisemion striatum</name>
    <dbReference type="NCBI Taxonomy" id="60296"/>
    <lineage>
        <taxon>Eukaryota</taxon>
        <taxon>Metazoa</taxon>
        <taxon>Chordata</taxon>
        <taxon>Craniata</taxon>
        <taxon>Vertebrata</taxon>
        <taxon>Euteleostomi</taxon>
        <taxon>Actinopterygii</taxon>
        <taxon>Neopterygii</taxon>
        <taxon>Teleostei</taxon>
        <taxon>Neoteleostei</taxon>
        <taxon>Acanthomorphata</taxon>
        <taxon>Ovalentaria</taxon>
        <taxon>Atherinomorphae</taxon>
        <taxon>Cyprinodontiformes</taxon>
        <taxon>Nothobranchiidae</taxon>
        <taxon>Iconisemion</taxon>
    </lineage>
</organism>
<dbReference type="InterPro" id="IPR004153">
    <property type="entry name" value="CXCXC_repeat"/>
</dbReference>
<dbReference type="PROSITE" id="PS00249">
    <property type="entry name" value="PDGF_1"/>
    <property type="match status" value="1"/>
</dbReference>
<dbReference type="InterPro" id="IPR023581">
    <property type="entry name" value="PD_growth_factor_CS"/>
</dbReference>
<dbReference type="CDD" id="cd00135">
    <property type="entry name" value="PDGF"/>
    <property type="match status" value="1"/>
</dbReference>
<dbReference type="GO" id="GO:0060754">
    <property type="term" value="P:positive regulation of mast cell chemotaxis"/>
    <property type="evidence" value="ECO:0007669"/>
    <property type="project" value="TreeGrafter"/>
</dbReference>
<dbReference type="Pfam" id="PF03128">
    <property type="entry name" value="CXCXC"/>
    <property type="match status" value="1"/>
</dbReference>
<dbReference type="Gene3D" id="2.10.90.10">
    <property type="entry name" value="Cystine-knot cytokines"/>
    <property type="match status" value="1"/>
</dbReference>
<sequence length="408" mass="45738">MWIPAVLLWMLNISCLCSGQDYTDYYRAADMGTEAPKESDDQPSLDAVTSMDQLLQLLYPEYSLLQNCMRKKSWHASSSSSFSSSFSTSSASPLVHSNNDDMWVQLREEALYKMDTTLEVILEEIHRTSCQPREVCIEVAKEYPESTSQVYIPRCVALHRCGGCCGNEAFYCTNTSYTLVNKTLMELSPPRMDRSVAMVTFINHTSCECLSKRPLHTIIRRAAADHLCSPPDLPCAPGSLWDPVSCVCVSADTVTYSQRETETLDSGLLALCGPNRVLEESTCDCVCQNGLTEASCDPGWKLDQNTCECQCEGQGEGRSCPAGQRWDDELCGCVCAVKCPRNQPLNPETCLCQCRESPQTCLRQGKKFNPKTCSCYRPPCKNTRRACQDGFYYSYHVCQCIPKYMKWP</sequence>
<dbReference type="PROSITE" id="PS50278">
    <property type="entry name" value="PDGF_2"/>
    <property type="match status" value="1"/>
</dbReference>
<evidence type="ECO:0000313" key="12">
    <source>
        <dbReference type="EMBL" id="SBP06078.1"/>
    </source>
</evidence>
<name>A0A1A7WJY1_9TELE</name>
<dbReference type="EMBL" id="HADW01004678">
    <property type="protein sequence ID" value="SBP06078.1"/>
    <property type="molecule type" value="Transcribed_RNA"/>
</dbReference>
<evidence type="ECO:0000256" key="2">
    <source>
        <dbReference type="ARBA" id="ARBA00022525"/>
    </source>
</evidence>
<dbReference type="Pfam" id="PF00341">
    <property type="entry name" value="PDGF"/>
    <property type="match status" value="1"/>
</dbReference>